<dbReference type="GO" id="GO:0016491">
    <property type="term" value="F:oxidoreductase activity"/>
    <property type="evidence" value="ECO:0007669"/>
    <property type="project" value="UniProtKB-KW"/>
</dbReference>
<dbReference type="Pfam" id="PF13561">
    <property type="entry name" value="adh_short_C2"/>
    <property type="match status" value="1"/>
</dbReference>
<evidence type="ECO:0000256" key="1">
    <source>
        <dbReference type="ARBA" id="ARBA00006484"/>
    </source>
</evidence>
<accession>A0A6L9EGJ9</accession>
<name>A0A6L9EGJ9_9FLAO</name>
<organism evidence="3 4">
    <name type="scientific">Poritiphilus flavus</name>
    <dbReference type="NCBI Taxonomy" id="2697053"/>
    <lineage>
        <taxon>Bacteria</taxon>
        <taxon>Pseudomonadati</taxon>
        <taxon>Bacteroidota</taxon>
        <taxon>Flavobacteriia</taxon>
        <taxon>Flavobacteriales</taxon>
        <taxon>Flavobacteriaceae</taxon>
        <taxon>Poritiphilus</taxon>
    </lineage>
</organism>
<proteinExistence type="inferred from homology"/>
<dbReference type="InterPro" id="IPR036291">
    <property type="entry name" value="NAD(P)-bd_dom_sf"/>
</dbReference>
<dbReference type="PANTHER" id="PTHR43477">
    <property type="entry name" value="DIHYDROANTICAPSIN 7-DEHYDROGENASE"/>
    <property type="match status" value="1"/>
</dbReference>
<dbReference type="PANTHER" id="PTHR43477:SF1">
    <property type="entry name" value="DIHYDROANTICAPSIN 7-DEHYDROGENASE"/>
    <property type="match status" value="1"/>
</dbReference>
<dbReference type="SUPFAM" id="SSF51735">
    <property type="entry name" value="NAD(P)-binding Rossmann-fold domains"/>
    <property type="match status" value="1"/>
</dbReference>
<dbReference type="InterPro" id="IPR051122">
    <property type="entry name" value="SDR_DHRS6-like"/>
</dbReference>
<comment type="caution">
    <text evidence="3">The sequence shown here is derived from an EMBL/GenBank/DDBJ whole genome shotgun (WGS) entry which is preliminary data.</text>
</comment>
<dbReference type="Gene3D" id="3.40.50.720">
    <property type="entry name" value="NAD(P)-binding Rossmann-like Domain"/>
    <property type="match status" value="1"/>
</dbReference>
<keyword evidence="4" id="KW-1185">Reference proteome</keyword>
<evidence type="ECO:0000256" key="2">
    <source>
        <dbReference type="ARBA" id="ARBA00023002"/>
    </source>
</evidence>
<evidence type="ECO:0000313" key="3">
    <source>
        <dbReference type="EMBL" id="NAS13884.1"/>
    </source>
</evidence>
<dbReference type="AlphaFoldDB" id="A0A6L9EGJ9"/>
<gene>
    <name evidence="3" type="ORF">GTQ38_17855</name>
</gene>
<dbReference type="InterPro" id="IPR002347">
    <property type="entry name" value="SDR_fam"/>
</dbReference>
<sequence>MREQRVLILGGTGGMGLATAKTLSANNFEVVIAGRNKEKLISASKALGDHSSFSVFDASNESELKSALIQHRGVDHIIVAISANANARGINNTLEMEARKAFERFWTSYNVLHLAPEYMNRNGSVTLLSGSSAKTPLRGYGVWGTLHGSINALVKQAAIDIAPIRVNAVSPGGIGINTDRQLTEHKGQVEDIADMIYAVIKNPAVTATIIDVDGGERLGTWNG</sequence>
<dbReference type="RefSeq" id="WP_161436926.1">
    <property type="nucleotide sequence ID" value="NZ_WXYO01000008.1"/>
</dbReference>
<dbReference type="EMBL" id="WXYO01000008">
    <property type="protein sequence ID" value="NAS13884.1"/>
    <property type="molecule type" value="Genomic_DNA"/>
</dbReference>
<dbReference type="Proteomes" id="UP000475249">
    <property type="component" value="Unassembled WGS sequence"/>
</dbReference>
<protein>
    <submittedName>
        <fullName evidence="3">SDR family oxidoreductase</fullName>
    </submittedName>
</protein>
<reference evidence="3 4" key="1">
    <citation type="submission" date="2020-01" db="EMBL/GenBank/DDBJ databases">
        <title>Bacteria diversity of Porities sp.</title>
        <authorList>
            <person name="Wang G."/>
        </authorList>
    </citation>
    <scope>NUCLEOTIDE SEQUENCE [LARGE SCALE GENOMIC DNA]</scope>
    <source>
        <strain evidence="3 4">R33</strain>
    </source>
</reference>
<keyword evidence="2" id="KW-0560">Oxidoreductase</keyword>
<comment type="similarity">
    <text evidence="1">Belongs to the short-chain dehydrogenases/reductases (SDR) family.</text>
</comment>
<evidence type="ECO:0000313" key="4">
    <source>
        <dbReference type="Proteomes" id="UP000475249"/>
    </source>
</evidence>
<dbReference type="PRINTS" id="PR00081">
    <property type="entry name" value="GDHRDH"/>
</dbReference>